<feature type="transmembrane region" description="Helical" evidence="7">
    <location>
        <begin position="31"/>
        <end position="52"/>
    </location>
</feature>
<dbReference type="InterPro" id="IPR006696">
    <property type="entry name" value="DUF423"/>
</dbReference>
<feature type="compositionally biased region" description="Polar residues" evidence="6">
    <location>
        <begin position="10"/>
        <end position="21"/>
    </location>
</feature>
<feature type="transmembrane region" description="Helical" evidence="7">
    <location>
        <begin position="104"/>
        <end position="123"/>
    </location>
</feature>
<evidence type="ECO:0000256" key="7">
    <source>
        <dbReference type="SAM" id="Phobius"/>
    </source>
</evidence>
<evidence type="ECO:0000256" key="5">
    <source>
        <dbReference type="ARBA" id="ARBA00023136"/>
    </source>
</evidence>
<feature type="transmembrane region" description="Helical" evidence="7">
    <location>
        <begin position="129"/>
        <end position="149"/>
    </location>
</feature>
<dbReference type="Proteomes" id="UP000006222">
    <property type="component" value="Unassembled WGS sequence"/>
</dbReference>
<keyword evidence="5 7" id="KW-0472">Membrane</keyword>
<comment type="caution">
    <text evidence="8">The sequence shown here is derived from an EMBL/GenBank/DDBJ whole genome shotgun (WGS) entry which is preliminary data.</text>
</comment>
<comment type="similarity">
    <text evidence="2">Belongs to the UPF0382 family.</text>
</comment>
<evidence type="ECO:0000313" key="9">
    <source>
        <dbReference type="Proteomes" id="UP000006222"/>
    </source>
</evidence>
<dbReference type="EMBL" id="AFAR01000181">
    <property type="protein sequence ID" value="EGF26571.1"/>
    <property type="molecule type" value="Genomic_DNA"/>
</dbReference>
<reference evidence="8 9" key="1">
    <citation type="journal article" date="2013" name="Mar. Genomics">
        <title>Expression of sulfatases in Rhodopirellula baltica and the diversity of sulfatases in the genus Rhodopirellula.</title>
        <authorList>
            <person name="Wegner C.E."/>
            <person name="Richter-Heitmann T."/>
            <person name="Klindworth A."/>
            <person name="Klockow C."/>
            <person name="Richter M."/>
            <person name="Achstetter T."/>
            <person name="Glockner F.O."/>
            <person name="Harder J."/>
        </authorList>
    </citation>
    <scope>NUCLEOTIDE SEQUENCE [LARGE SCALE GENOMIC DNA]</scope>
    <source>
        <strain evidence="8 9">WH47</strain>
    </source>
</reference>
<evidence type="ECO:0000256" key="4">
    <source>
        <dbReference type="ARBA" id="ARBA00022989"/>
    </source>
</evidence>
<dbReference type="PANTHER" id="PTHR43461:SF1">
    <property type="entry name" value="TRANSMEMBRANE PROTEIN 256"/>
    <property type="match status" value="1"/>
</dbReference>
<dbReference type="PANTHER" id="PTHR43461">
    <property type="entry name" value="TRANSMEMBRANE PROTEIN 256"/>
    <property type="match status" value="1"/>
</dbReference>
<dbReference type="AlphaFoldDB" id="F2AUW2"/>
<gene>
    <name evidence="8" type="ORF">RBWH47_05469</name>
</gene>
<evidence type="ECO:0000256" key="3">
    <source>
        <dbReference type="ARBA" id="ARBA00022692"/>
    </source>
</evidence>
<evidence type="ECO:0000313" key="8">
    <source>
        <dbReference type="EMBL" id="EGF26571.1"/>
    </source>
</evidence>
<keyword evidence="3 7" id="KW-0812">Transmembrane</keyword>
<evidence type="ECO:0000256" key="6">
    <source>
        <dbReference type="SAM" id="MobiDB-lite"/>
    </source>
</evidence>
<accession>F2AUW2</accession>
<dbReference type="Pfam" id="PF04241">
    <property type="entry name" value="DUF423"/>
    <property type="match status" value="1"/>
</dbReference>
<evidence type="ECO:0000256" key="2">
    <source>
        <dbReference type="ARBA" id="ARBA00009694"/>
    </source>
</evidence>
<comment type="subcellular location">
    <subcellularLocation>
        <location evidence="1">Membrane</location>
        <topology evidence="1">Multi-pass membrane protein</topology>
    </subcellularLocation>
</comment>
<keyword evidence="4 7" id="KW-1133">Transmembrane helix</keyword>
<protein>
    <submittedName>
        <fullName evidence="8">Membrane protein containing DUF423</fullName>
    </submittedName>
</protein>
<organism evidence="8 9">
    <name type="scientific">Rhodopirellula baltica WH47</name>
    <dbReference type="NCBI Taxonomy" id="991778"/>
    <lineage>
        <taxon>Bacteria</taxon>
        <taxon>Pseudomonadati</taxon>
        <taxon>Planctomycetota</taxon>
        <taxon>Planctomycetia</taxon>
        <taxon>Pirellulales</taxon>
        <taxon>Pirellulaceae</taxon>
        <taxon>Rhodopirellula</taxon>
    </lineage>
</organism>
<feature type="region of interest" description="Disordered" evidence="6">
    <location>
        <begin position="1"/>
        <end position="21"/>
    </location>
</feature>
<dbReference type="RefSeq" id="WP_007327422.1">
    <property type="nucleotide sequence ID" value="NZ_AFAR01000181.1"/>
</dbReference>
<evidence type="ECO:0000256" key="1">
    <source>
        <dbReference type="ARBA" id="ARBA00004141"/>
    </source>
</evidence>
<proteinExistence type="inferred from homology"/>
<name>F2AUW2_RHOBT</name>
<sequence>MTSAKPYETVSPSEPISTPAQTESLAGRTGMILAGLAGASAVGIGAFGAHGLPDFLEQSGLDPDTVARRLEQFETGARYHLAHAIVLLGLAVAPLRWSGWLRTIRALMVAGLIFFSGSLYVLVLTNTPVMGAITPIGGVCWIVGWLMFVGCRDSSTSQ</sequence>
<feature type="transmembrane region" description="Helical" evidence="7">
    <location>
        <begin position="79"/>
        <end position="97"/>
    </location>
</feature>
<dbReference type="PATRIC" id="fig|991778.3.peg.3731"/>
<dbReference type="GO" id="GO:0005886">
    <property type="term" value="C:plasma membrane"/>
    <property type="evidence" value="ECO:0007669"/>
    <property type="project" value="TreeGrafter"/>
</dbReference>